<evidence type="ECO:0000256" key="13">
    <source>
        <dbReference type="PIRNR" id="PIRNR002811"/>
    </source>
</evidence>
<dbReference type="InterPro" id="IPR016136">
    <property type="entry name" value="DNA_helicase_N/primase_C"/>
</dbReference>
<keyword evidence="6 13" id="KW-0479">Metal-binding</keyword>
<dbReference type="PIRSF" id="PIRSF002811">
    <property type="entry name" value="DnaG"/>
    <property type="match status" value="1"/>
</dbReference>
<evidence type="ECO:0000256" key="2">
    <source>
        <dbReference type="ARBA" id="ARBA00022515"/>
    </source>
</evidence>
<dbReference type="GO" id="GO:0000428">
    <property type="term" value="C:DNA-directed RNA polymerase complex"/>
    <property type="evidence" value="ECO:0007669"/>
    <property type="project" value="UniProtKB-KW"/>
</dbReference>
<keyword evidence="11 12" id="KW-0804">Transcription</keyword>
<evidence type="ECO:0000256" key="10">
    <source>
        <dbReference type="ARBA" id="ARBA00023125"/>
    </source>
</evidence>
<comment type="subunit">
    <text evidence="12">Monomer. Interacts with DnaB.</text>
</comment>
<sequence>MENATDDIKHKLDIVSYISSFIPLNKTGRNFKTLCPFHQEKTPSFIVSSDRQIWHCFGSCQEGGDIFKFLMKWENLTFSEALKELAEKAGVKLTKVNFEDKVWKKKERLIAINNLAAEFFEFILQKSRFGTKALKYLRNRSIETKIIKKFQLGYAPQSWDSLYKFLLKKKHNEGELLESGLLVRGNRGFSYDRFRGRLIFPIKDARGNIIGFSGRTLEKSAKDAKYINTPETPLYHKRETLFGIDLAKESVKKENNIYLVEGEFDMISSYQAGITNIAAIKGSAVTREQLTYLKRYTDQITLAMDSDQAGEESMKKAIIEAEDLEFNIGVVTIDYAKDPDEAIRSDLVKFKKLIKNPIPFYDFIIDVAQKKNPIADAYGKKQFAEEVSEFIGKIKNPIVLSHYVKKVASVLDVTENSVEALIRNLRRKRKQRFSVITQKKSASEMMREVVIQKYLLSRIFQSSSPFQLAEDIFKTFTLDDFSVPSYQKICQLFLNYKKKSRSFHLDDFSPRLSPELLSTFDELYLFASTEIEIKNEKIEKLVYEAKRYSLKRKISQLLSSDKSDDETVKTDLKSISKELTDVEKKIVAL</sequence>
<dbReference type="InterPro" id="IPR002694">
    <property type="entry name" value="Znf_CHC2"/>
</dbReference>
<dbReference type="FunFam" id="3.90.580.10:FF:000001">
    <property type="entry name" value="DNA primase"/>
    <property type="match status" value="1"/>
</dbReference>
<proteinExistence type="inferred from homology"/>
<protein>
    <recommendedName>
        <fullName evidence="12 13">DNA primase</fullName>
        <ecNumber evidence="12">2.7.7.101</ecNumber>
    </recommendedName>
</protein>
<evidence type="ECO:0000256" key="9">
    <source>
        <dbReference type="ARBA" id="ARBA00022842"/>
    </source>
</evidence>
<dbReference type="Proteomes" id="UP000177208">
    <property type="component" value="Unassembled WGS sequence"/>
</dbReference>
<dbReference type="EC" id="2.7.7.101" evidence="12"/>
<gene>
    <name evidence="12" type="primary">dnaG</name>
    <name evidence="16" type="ORF">A2774_03565</name>
</gene>
<keyword evidence="8 13" id="KW-0862">Zinc</keyword>
<evidence type="ECO:0000256" key="4">
    <source>
        <dbReference type="ARBA" id="ARBA00022695"/>
    </source>
</evidence>
<dbReference type="GO" id="GO:0003677">
    <property type="term" value="F:DNA binding"/>
    <property type="evidence" value="ECO:0007669"/>
    <property type="project" value="UniProtKB-KW"/>
</dbReference>
<dbReference type="InterPro" id="IPR006295">
    <property type="entry name" value="DNA_primase_DnaG"/>
</dbReference>
<dbReference type="AlphaFoldDB" id="A0A1F7G921"/>
<dbReference type="Gene3D" id="3.90.980.10">
    <property type="entry name" value="DNA primase, catalytic core, N-terminal domain"/>
    <property type="match status" value="1"/>
</dbReference>
<dbReference type="EMBL" id="MFZG01000038">
    <property type="protein sequence ID" value="OGK15380.1"/>
    <property type="molecule type" value="Genomic_DNA"/>
</dbReference>
<keyword evidence="10 12" id="KW-0238">DNA-binding</keyword>
<feature type="zinc finger region" description="CHC2-type" evidence="14">
    <location>
        <begin position="35"/>
        <end position="60"/>
    </location>
</feature>
<keyword evidence="3 12" id="KW-0808">Transferase</keyword>
<name>A0A1F7G921_9BACT</name>
<dbReference type="SUPFAM" id="SSF56731">
    <property type="entry name" value="DNA primase core"/>
    <property type="match status" value="1"/>
</dbReference>
<dbReference type="SMART" id="SM00493">
    <property type="entry name" value="TOPRIM"/>
    <property type="match status" value="1"/>
</dbReference>
<dbReference type="InterPro" id="IPR034151">
    <property type="entry name" value="TOPRIM_DnaG_bac"/>
</dbReference>
<evidence type="ECO:0000256" key="5">
    <source>
        <dbReference type="ARBA" id="ARBA00022705"/>
    </source>
</evidence>
<evidence type="ECO:0000256" key="1">
    <source>
        <dbReference type="ARBA" id="ARBA00022478"/>
    </source>
</evidence>
<comment type="function">
    <text evidence="12 13">RNA polymerase that catalyzes the synthesis of short RNA molecules used as primers for DNA polymerase during DNA replication.</text>
</comment>
<evidence type="ECO:0000256" key="3">
    <source>
        <dbReference type="ARBA" id="ARBA00022679"/>
    </source>
</evidence>
<dbReference type="NCBIfam" id="TIGR01391">
    <property type="entry name" value="dnaG"/>
    <property type="match status" value="1"/>
</dbReference>
<dbReference type="FunFam" id="3.90.980.10:FF:000001">
    <property type="entry name" value="DNA primase"/>
    <property type="match status" value="1"/>
</dbReference>
<comment type="cofactor">
    <cofactor evidence="13 14">
        <name>Zn(2+)</name>
        <dbReference type="ChEBI" id="CHEBI:29105"/>
    </cofactor>
    <text evidence="13 14">Binds 1 zinc ion per monomer.</text>
</comment>
<evidence type="ECO:0000313" key="16">
    <source>
        <dbReference type="EMBL" id="OGK15380.1"/>
    </source>
</evidence>
<keyword evidence="9" id="KW-0460">Magnesium</keyword>
<evidence type="ECO:0000256" key="11">
    <source>
        <dbReference type="ARBA" id="ARBA00023163"/>
    </source>
</evidence>
<comment type="similarity">
    <text evidence="12 13">Belongs to the DnaG primase family.</text>
</comment>
<dbReference type="GO" id="GO:1990077">
    <property type="term" value="C:primosome complex"/>
    <property type="evidence" value="ECO:0007669"/>
    <property type="project" value="UniProtKB-KW"/>
</dbReference>
<dbReference type="Pfam" id="PF01807">
    <property type="entry name" value="Zn_ribbon_DnaG"/>
    <property type="match status" value="1"/>
</dbReference>
<evidence type="ECO:0000256" key="12">
    <source>
        <dbReference type="HAMAP-Rule" id="MF_00974"/>
    </source>
</evidence>
<dbReference type="Gene3D" id="3.40.1360.10">
    <property type="match status" value="1"/>
</dbReference>
<dbReference type="GO" id="GO:0006269">
    <property type="term" value="P:DNA replication, synthesis of primer"/>
    <property type="evidence" value="ECO:0007669"/>
    <property type="project" value="UniProtKB-UniRule"/>
</dbReference>
<dbReference type="InterPro" id="IPR050219">
    <property type="entry name" value="DnaG_primase"/>
</dbReference>
<comment type="caution">
    <text evidence="12">Lacks conserved residue(s) required for the propagation of feature annotation.</text>
</comment>
<dbReference type="SUPFAM" id="SSF57783">
    <property type="entry name" value="Zinc beta-ribbon"/>
    <property type="match status" value="1"/>
</dbReference>
<reference evidence="16 17" key="1">
    <citation type="journal article" date="2016" name="Nat. Commun.">
        <title>Thousands of microbial genomes shed light on interconnected biogeochemical processes in an aquifer system.</title>
        <authorList>
            <person name="Anantharaman K."/>
            <person name="Brown C.T."/>
            <person name="Hug L.A."/>
            <person name="Sharon I."/>
            <person name="Castelle C.J."/>
            <person name="Probst A.J."/>
            <person name="Thomas B.C."/>
            <person name="Singh A."/>
            <person name="Wilkins M.J."/>
            <person name="Karaoz U."/>
            <person name="Brodie E.L."/>
            <person name="Williams K.H."/>
            <person name="Hubbard S.S."/>
            <person name="Banfield J.F."/>
        </authorList>
    </citation>
    <scope>NUCLEOTIDE SEQUENCE [LARGE SCALE GENOMIC DNA]</scope>
</reference>
<dbReference type="SMART" id="SM00400">
    <property type="entry name" value="ZnF_CHCC"/>
    <property type="match status" value="1"/>
</dbReference>
<dbReference type="Pfam" id="PF08275">
    <property type="entry name" value="DNAG_N"/>
    <property type="match status" value="1"/>
</dbReference>
<keyword evidence="2 12" id="KW-0639">Primosome</keyword>
<evidence type="ECO:0000313" key="17">
    <source>
        <dbReference type="Proteomes" id="UP000177208"/>
    </source>
</evidence>
<dbReference type="PANTHER" id="PTHR30313">
    <property type="entry name" value="DNA PRIMASE"/>
    <property type="match status" value="1"/>
</dbReference>
<dbReference type="CDD" id="cd03364">
    <property type="entry name" value="TOPRIM_DnaG_primases"/>
    <property type="match status" value="1"/>
</dbReference>
<comment type="catalytic activity">
    <reaction evidence="12">
        <text>ssDNA + n NTP = ssDNA/pppN(pN)n-1 hybrid + (n-1) diphosphate.</text>
        <dbReference type="EC" id="2.7.7.101"/>
    </reaction>
</comment>
<evidence type="ECO:0000259" key="15">
    <source>
        <dbReference type="PROSITE" id="PS50880"/>
    </source>
</evidence>
<keyword evidence="1 12" id="KW-0240">DNA-directed RNA polymerase</keyword>
<dbReference type="InterPro" id="IPR019475">
    <property type="entry name" value="DNA_primase_DnaB-bd"/>
</dbReference>
<dbReference type="InterPro" id="IPR036977">
    <property type="entry name" value="DNA_primase_Znf_CHC2"/>
</dbReference>
<evidence type="ECO:0000256" key="14">
    <source>
        <dbReference type="PIRSR" id="PIRSR002811-1"/>
    </source>
</evidence>
<dbReference type="InterPro" id="IPR006171">
    <property type="entry name" value="TOPRIM_dom"/>
</dbReference>
<evidence type="ECO:0000256" key="8">
    <source>
        <dbReference type="ARBA" id="ARBA00022833"/>
    </source>
</evidence>
<accession>A0A1F7G921</accession>
<dbReference type="InterPro" id="IPR030846">
    <property type="entry name" value="DnaG_bac"/>
</dbReference>
<dbReference type="GO" id="GO:0003899">
    <property type="term" value="F:DNA-directed RNA polymerase activity"/>
    <property type="evidence" value="ECO:0007669"/>
    <property type="project" value="UniProtKB-UniRule"/>
</dbReference>
<keyword evidence="4 12" id="KW-0548">Nucleotidyltransferase</keyword>
<dbReference type="Gene3D" id="1.10.860.10">
    <property type="entry name" value="DNAb Helicase, Chain A"/>
    <property type="match status" value="1"/>
</dbReference>
<dbReference type="InterPro" id="IPR037068">
    <property type="entry name" value="DNA_primase_core_N_sf"/>
</dbReference>
<dbReference type="Pfam" id="PF10410">
    <property type="entry name" value="DnaB_bind"/>
    <property type="match status" value="1"/>
</dbReference>
<dbReference type="HAMAP" id="MF_00974">
    <property type="entry name" value="DNA_primase_DnaG"/>
    <property type="match status" value="1"/>
</dbReference>
<dbReference type="Pfam" id="PF13155">
    <property type="entry name" value="Toprim_2"/>
    <property type="match status" value="1"/>
</dbReference>
<keyword evidence="7 14" id="KW-0863">Zinc-finger</keyword>
<feature type="domain" description="Toprim" evidence="15">
    <location>
        <begin position="255"/>
        <end position="336"/>
    </location>
</feature>
<evidence type="ECO:0000256" key="7">
    <source>
        <dbReference type="ARBA" id="ARBA00022771"/>
    </source>
</evidence>
<dbReference type="GO" id="GO:0005737">
    <property type="term" value="C:cytoplasm"/>
    <property type="evidence" value="ECO:0007669"/>
    <property type="project" value="TreeGrafter"/>
</dbReference>
<comment type="caution">
    <text evidence="16">The sequence shown here is derived from an EMBL/GenBank/DDBJ whole genome shotgun (WGS) entry which is preliminary data.</text>
</comment>
<dbReference type="PROSITE" id="PS50880">
    <property type="entry name" value="TOPRIM"/>
    <property type="match status" value="1"/>
</dbReference>
<dbReference type="InterPro" id="IPR013264">
    <property type="entry name" value="DNAG_N"/>
</dbReference>
<evidence type="ECO:0000256" key="6">
    <source>
        <dbReference type="ARBA" id="ARBA00022723"/>
    </source>
</evidence>
<keyword evidence="5 12" id="KW-0235">DNA replication</keyword>
<dbReference type="Gene3D" id="3.90.580.10">
    <property type="entry name" value="Zinc finger, CHC2-type domain"/>
    <property type="match status" value="1"/>
</dbReference>
<organism evidence="16 17">
    <name type="scientific">Candidatus Roizmanbacteria bacterium RIFCSPHIGHO2_01_FULL_39_12c</name>
    <dbReference type="NCBI Taxonomy" id="1802031"/>
    <lineage>
        <taxon>Bacteria</taxon>
        <taxon>Candidatus Roizmaniibacteriota</taxon>
    </lineage>
</organism>
<dbReference type="GO" id="GO:0008270">
    <property type="term" value="F:zinc ion binding"/>
    <property type="evidence" value="ECO:0007669"/>
    <property type="project" value="UniProtKB-KW"/>
</dbReference>
<dbReference type="PANTHER" id="PTHR30313:SF2">
    <property type="entry name" value="DNA PRIMASE"/>
    <property type="match status" value="1"/>
</dbReference>